<keyword evidence="3" id="KW-1185">Reference proteome</keyword>
<keyword evidence="1" id="KW-0812">Transmembrane</keyword>
<evidence type="ECO:0000313" key="2">
    <source>
        <dbReference type="EMBL" id="KAE8165025.1"/>
    </source>
</evidence>
<evidence type="ECO:0000256" key="1">
    <source>
        <dbReference type="SAM" id="Phobius"/>
    </source>
</evidence>
<proteinExistence type="predicted"/>
<dbReference type="AlphaFoldDB" id="A0A5N6V264"/>
<protein>
    <submittedName>
        <fullName evidence="2">Uncharacterized protein</fullName>
    </submittedName>
</protein>
<feature type="transmembrane region" description="Helical" evidence="1">
    <location>
        <begin position="12"/>
        <end position="32"/>
    </location>
</feature>
<dbReference type="Proteomes" id="UP000326950">
    <property type="component" value="Unassembled WGS sequence"/>
</dbReference>
<dbReference type="EMBL" id="ML738603">
    <property type="protein sequence ID" value="KAE8165025.1"/>
    <property type="molecule type" value="Genomic_DNA"/>
</dbReference>
<organism evidence="2 3">
    <name type="scientific">Aspergillus tamarii</name>
    <dbReference type="NCBI Taxonomy" id="41984"/>
    <lineage>
        <taxon>Eukaryota</taxon>
        <taxon>Fungi</taxon>
        <taxon>Dikarya</taxon>
        <taxon>Ascomycota</taxon>
        <taxon>Pezizomycotina</taxon>
        <taxon>Eurotiomycetes</taxon>
        <taxon>Eurotiomycetidae</taxon>
        <taxon>Eurotiales</taxon>
        <taxon>Aspergillaceae</taxon>
        <taxon>Aspergillus</taxon>
        <taxon>Aspergillus subgen. Circumdati</taxon>
    </lineage>
</organism>
<name>A0A5N6V264_ASPTM</name>
<gene>
    <name evidence="2" type="ORF">BDV40DRAFT_259248</name>
</gene>
<sequence>MQYAPYSTVRHMIRIFFLLLPLRTIISPPPFLHSHLHLLLFFLPSEIFFYLTFPFPIHTSLPLVLLYRPFL</sequence>
<evidence type="ECO:0000313" key="3">
    <source>
        <dbReference type="Proteomes" id="UP000326950"/>
    </source>
</evidence>
<feature type="transmembrane region" description="Helical" evidence="1">
    <location>
        <begin position="47"/>
        <end position="67"/>
    </location>
</feature>
<keyword evidence="1" id="KW-1133">Transmembrane helix</keyword>
<dbReference type="OrthoDB" id="432447at2759"/>
<reference evidence="2 3" key="1">
    <citation type="submission" date="2019-04" db="EMBL/GenBank/DDBJ databases">
        <title>Friends and foes A comparative genomics study of 23 Aspergillus species from section Flavi.</title>
        <authorList>
            <consortium name="DOE Joint Genome Institute"/>
            <person name="Kjaerbolling I."/>
            <person name="Vesth T."/>
            <person name="Frisvad J.C."/>
            <person name="Nybo J.L."/>
            <person name="Theobald S."/>
            <person name="Kildgaard S."/>
            <person name="Isbrandt T."/>
            <person name="Kuo A."/>
            <person name="Sato A."/>
            <person name="Lyhne E.K."/>
            <person name="Kogle M.E."/>
            <person name="Wiebenga A."/>
            <person name="Kun R.S."/>
            <person name="Lubbers R.J."/>
            <person name="Makela M.R."/>
            <person name="Barry K."/>
            <person name="Chovatia M."/>
            <person name="Clum A."/>
            <person name="Daum C."/>
            <person name="Haridas S."/>
            <person name="He G."/>
            <person name="LaButti K."/>
            <person name="Lipzen A."/>
            <person name="Mondo S."/>
            <person name="Riley R."/>
            <person name="Salamov A."/>
            <person name="Simmons B.A."/>
            <person name="Magnuson J.K."/>
            <person name="Henrissat B."/>
            <person name="Mortensen U.H."/>
            <person name="Larsen T.O."/>
            <person name="Devries R.P."/>
            <person name="Grigoriev I.V."/>
            <person name="Machida M."/>
            <person name="Baker S.E."/>
            <person name="Andersen M.R."/>
        </authorList>
    </citation>
    <scope>NUCLEOTIDE SEQUENCE [LARGE SCALE GENOMIC DNA]</scope>
    <source>
        <strain evidence="2 3">CBS 117626</strain>
    </source>
</reference>
<accession>A0A5N6V264</accession>
<keyword evidence="1" id="KW-0472">Membrane</keyword>